<sequence>MPNIRMYIAGAHCASKSCLDMTSIVRGSVIVIMGVCGSGKTTIGSHLAEALNCTFLDADDFHPDSNKEKMREGIPLSEEDRMPWLQAISNALKEVITSGTSVVLACSALRKTYREILSSSDPNYASRGHSSSVKFVLLDVPAEVLADRLHKRMEKGEHFMPPTLLHSQLELLEIDASEGVLQVDANQSPPDIVGTIQELLSENRTS</sequence>
<evidence type="ECO:0000256" key="8">
    <source>
        <dbReference type="ARBA" id="ARBA00048090"/>
    </source>
</evidence>
<dbReference type="Pfam" id="PF01202">
    <property type="entry name" value="SKI"/>
    <property type="match status" value="1"/>
</dbReference>
<comment type="catalytic activity">
    <reaction evidence="8 9">
        <text>D-gluconate + ATP = 6-phospho-D-gluconate + ADP + H(+)</text>
        <dbReference type="Rhea" id="RHEA:19433"/>
        <dbReference type="ChEBI" id="CHEBI:15378"/>
        <dbReference type="ChEBI" id="CHEBI:18391"/>
        <dbReference type="ChEBI" id="CHEBI:30616"/>
        <dbReference type="ChEBI" id="CHEBI:58759"/>
        <dbReference type="ChEBI" id="CHEBI:456216"/>
        <dbReference type="EC" id="2.7.1.12"/>
    </reaction>
</comment>
<dbReference type="GO" id="GO:0005975">
    <property type="term" value="P:carbohydrate metabolic process"/>
    <property type="evidence" value="ECO:0007669"/>
    <property type="project" value="InterPro"/>
</dbReference>
<dbReference type="FunFam" id="3.40.50.300:FF:000522">
    <property type="entry name" value="Gluconokinase"/>
    <property type="match status" value="1"/>
</dbReference>
<dbReference type="CDD" id="cd02021">
    <property type="entry name" value="GntK"/>
    <property type="match status" value="1"/>
</dbReference>
<evidence type="ECO:0000256" key="5">
    <source>
        <dbReference type="ARBA" id="ARBA00022741"/>
    </source>
</evidence>
<dbReference type="GO" id="GO:0046316">
    <property type="term" value="F:gluconokinase activity"/>
    <property type="evidence" value="ECO:0007669"/>
    <property type="project" value="UniProtKB-EC"/>
</dbReference>
<protein>
    <recommendedName>
        <fullName evidence="3 9">Gluconokinase</fullName>
        <ecNumber evidence="3 9">2.7.1.12</ecNumber>
    </recommendedName>
</protein>
<keyword evidence="5 9" id="KW-0547">Nucleotide-binding</keyword>
<evidence type="ECO:0000313" key="10">
    <source>
        <dbReference type="EMBL" id="KAJ8451360.1"/>
    </source>
</evidence>
<organism evidence="10 11">
    <name type="scientific">Carnegiea gigantea</name>
    <dbReference type="NCBI Taxonomy" id="171969"/>
    <lineage>
        <taxon>Eukaryota</taxon>
        <taxon>Viridiplantae</taxon>
        <taxon>Streptophyta</taxon>
        <taxon>Embryophyta</taxon>
        <taxon>Tracheophyta</taxon>
        <taxon>Spermatophyta</taxon>
        <taxon>Magnoliopsida</taxon>
        <taxon>eudicotyledons</taxon>
        <taxon>Gunneridae</taxon>
        <taxon>Pentapetalae</taxon>
        <taxon>Caryophyllales</taxon>
        <taxon>Cactineae</taxon>
        <taxon>Cactaceae</taxon>
        <taxon>Cactoideae</taxon>
        <taxon>Echinocereeae</taxon>
        <taxon>Carnegiea</taxon>
    </lineage>
</organism>
<gene>
    <name evidence="10" type="ORF">Cgig2_017751</name>
</gene>
<reference evidence="10" key="1">
    <citation type="submission" date="2022-04" db="EMBL/GenBank/DDBJ databases">
        <title>Carnegiea gigantea Genome sequencing and assembly v2.</title>
        <authorList>
            <person name="Copetti D."/>
            <person name="Sanderson M.J."/>
            <person name="Burquez A."/>
            <person name="Wojciechowski M.F."/>
        </authorList>
    </citation>
    <scope>NUCLEOTIDE SEQUENCE</scope>
    <source>
        <strain evidence="10">SGP5-SGP5p</strain>
        <tissue evidence="10">Aerial part</tissue>
    </source>
</reference>
<dbReference type="PANTHER" id="PTHR43442:SF3">
    <property type="entry name" value="GLUCONOKINASE-RELATED"/>
    <property type="match status" value="1"/>
</dbReference>
<evidence type="ECO:0000256" key="4">
    <source>
        <dbReference type="ARBA" id="ARBA00022679"/>
    </source>
</evidence>
<dbReference type="InterPro" id="IPR006001">
    <property type="entry name" value="Therm_gnt_kin"/>
</dbReference>
<accession>A0A9Q1KYF3</accession>
<dbReference type="Gene3D" id="3.40.50.300">
    <property type="entry name" value="P-loop containing nucleotide triphosphate hydrolases"/>
    <property type="match status" value="1"/>
</dbReference>
<dbReference type="InterPro" id="IPR031322">
    <property type="entry name" value="Shikimate/glucono_kinase"/>
</dbReference>
<name>A0A9Q1KYF3_9CARY</name>
<keyword evidence="4 9" id="KW-0808">Transferase</keyword>
<comment type="caution">
    <text evidence="10">The sequence shown here is derived from an EMBL/GenBank/DDBJ whole genome shotgun (WGS) entry which is preliminary data.</text>
</comment>
<keyword evidence="6 9" id="KW-0418">Kinase</keyword>
<keyword evidence="7 9" id="KW-0067">ATP-binding</keyword>
<evidence type="ECO:0000256" key="2">
    <source>
        <dbReference type="ARBA" id="ARBA00008420"/>
    </source>
</evidence>
<evidence type="ECO:0000256" key="7">
    <source>
        <dbReference type="ARBA" id="ARBA00022840"/>
    </source>
</evidence>
<dbReference type="OrthoDB" id="275177at2759"/>
<dbReference type="PANTHER" id="PTHR43442">
    <property type="entry name" value="GLUCONOKINASE-RELATED"/>
    <property type="match status" value="1"/>
</dbReference>
<evidence type="ECO:0000256" key="6">
    <source>
        <dbReference type="ARBA" id="ARBA00022777"/>
    </source>
</evidence>
<evidence type="ECO:0000256" key="1">
    <source>
        <dbReference type="ARBA" id="ARBA00004875"/>
    </source>
</evidence>
<evidence type="ECO:0000313" key="11">
    <source>
        <dbReference type="Proteomes" id="UP001153076"/>
    </source>
</evidence>
<evidence type="ECO:0000256" key="3">
    <source>
        <dbReference type="ARBA" id="ARBA00012054"/>
    </source>
</evidence>
<dbReference type="NCBIfam" id="TIGR01313">
    <property type="entry name" value="therm_gnt_kin"/>
    <property type="match status" value="1"/>
</dbReference>
<dbReference type="EC" id="2.7.1.12" evidence="3 9"/>
<keyword evidence="11" id="KW-1185">Reference proteome</keyword>
<comment type="pathway">
    <text evidence="1 9">Carbohydrate acid metabolism; D-gluconate degradation.</text>
</comment>
<dbReference type="Proteomes" id="UP001153076">
    <property type="component" value="Unassembled WGS sequence"/>
</dbReference>
<dbReference type="GO" id="GO:0005524">
    <property type="term" value="F:ATP binding"/>
    <property type="evidence" value="ECO:0007669"/>
    <property type="project" value="UniProtKB-KW"/>
</dbReference>
<dbReference type="SUPFAM" id="SSF52540">
    <property type="entry name" value="P-loop containing nucleoside triphosphate hydrolases"/>
    <property type="match status" value="1"/>
</dbReference>
<dbReference type="GO" id="GO:0005737">
    <property type="term" value="C:cytoplasm"/>
    <property type="evidence" value="ECO:0007669"/>
    <property type="project" value="TreeGrafter"/>
</dbReference>
<comment type="similarity">
    <text evidence="2 9">Belongs to the gluconokinase GntK/GntV family.</text>
</comment>
<dbReference type="EMBL" id="JAKOGI010000009">
    <property type="protein sequence ID" value="KAJ8451360.1"/>
    <property type="molecule type" value="Genomic_DNA"/>
</dbReference>
<dbReference type="AlphaFoldDB" id="A0A9Q1KYF3"/>
<evidence type="ECO:0000256" key="9">
    <source>
        <dbReference type="RuleBase" id="RU363066"/>
    </source>
</evidence>
<proteinExistence type="inferred from homology"/>
<dbReference type="InterPro" id="IPR027417">
    <property type="entry name" value="P-loop_NTPase"/>
</dbReference>